<feature type="region of interest" description="Disordered" evidence="7">
    <location>
        <begin position="222"/>
        <end position="261"/>
    </location>
</feature>
<keyword evidence="6" id="KW-0863">Zinc-finger</keyword>
<dbReference type="SUPFAM" id="SSF57667">
    <property type="entry name" value="beta-beta-alpha zinc fingers"/>
    <property type="match status" value="1"/>
</dbReference>
<feature type="domain" description="BTB" evidence="8">
    <location>
        <begin position="35"/>
        <end position="101"/>
    </location>
</feature>
<dbReference type="GO" id="GO:0007526">
    <property type="term" value="P:larval somatic muscle development"/>
    <property type="evidence" value="ECO:0007669"/>
    <property type="project" value="UniProtKB-ARBA"/>
</dbReference>
<keyword evidence="6" id="KW-0479">Metal-binding</keyword>
<sequence>MSESLKMLGEEYCIKWKGFECNILECLDDLKEDFSDVSISCEEGESIQAHKLVLASCSPYFLKIFKENPCPHPVLILNEVPLDIFQALMIYMYHGAVSLSEKRVPLFLKAAKHLKIKGIGSSADPPLQDHAPNNLSILASAAALDGQLMSRRKSAPQRRLQEYRVPKYNPPVYDHHLPQKLKEENEENMEENVRSPTFIPKLNVPQTTLLTIPDPNVFIQQENRSRENQETSKSALEMSNKLPSPPPEELSTPGHENESEGINNDEEVLMPLTSSATSEQMAALLGPSWKSRQPRMCPYCKRMFSNKFNLKQHILNMHTVGRELQCEQCQKKVKNKWYLRRHHVTHHGAPLKK</sequence>
<dbReference type="GO" id="GO:0045476">
    <property type="term" value="P:nurse cell apoptotic process"/>
    <property type="evidence" value="ECO:0007669"/>
    <property type="project" value="UniProtKB-ARBA"/>
</dbReference>
<dbReference type="PANTHER" id="PTHR23110">
    <property type="entry name" value="BTB DOMAIN TRANSCRIPTION FACTOR"/>
    <property type="match status" value="1"/>
</dbReference>
<keyword evidence="2" id="KW-0221">Differentiation</keyword>
<dbReference type="PROSITE" id="PS50097">
    <property type="entry name" value="BTB"/>
    <property type="match status" value="1"/>
</dbReference>
<accession>A0A0K2SV13</accession>
<dbReference type="SMART" id="SM00355">
    <property type="entry name" value="ZnF_C2H2"/>
    <property type="match status" value="2"/>
</dbReference>
<evidence type="ECO:0000256" key="7">
    <source>
        <dbReference type="SAM" id="MobiDB-lite"/>
    </source>
</evidence>
<dbReference type="GO" id="GO:0008270">
    <property type="term" value="F:zinc ion binding"/>
    <property type="evidence" value="ECO:0007669"/>
    <property type="project" value="UniProtKB-KW"/>
</dbReference>
<dbReference type="GO" id="GO:0035167">
    <property type="term" value="P:larval lymph gland hemopoiesis"/>
    <property type="evidence" value="ECO:0007669"/>
    <property type="project" value="UniProtKB-ARBA"/>
</dbReference>
<dbReference type="Pfam" id="PF00651">
    <property type="entry name" value="BTB"/>
    <property type="match status" value="1"/>
</dbReference>
<evidence type="ECO:0000259" key="8">
    <source>
        <dbReference type="PROSITE" id="PS50097"/>
    </source>
</evidence>
<evidence type="ECO:0000256" key="5">
    <source>
        <dbReference type="ARBA" id="ARBA00037382"/>
    </source>
</evidence>
<dbReference type="GO" id="GO:0048813">
    <property type="term" value="P:dendrite morphogenesis"/>
    <property type="evidence" value="ECO:0007669"/>
    <property type="project" value="UniProtKB-ARBA"/>
</dbReference>
<keyword evidence="6" id="KW-0862">Zinc</keyword>
<dbReference type="GO" id="GO:0045467">
    <property type="term" value="P:R7 cell development"/>
    <property type="evidence" value="ECO:0007669"/>
    <property type="project" value="UniProtKB-ARBA"/>
</dbReference>
<keyword evidence="4" id="KW-0539">Nucleus</keyword>
<keyword evidence="1" id="KW-0217">Developmental protein</keyword>
<dbReference type="GO" id="GO:0005634">
    <property type="term" value="C:nucleus"/>
    <property type="evidence" value="ECO:0007669"/>
    <property type="project" value="UniProtKB-ARBA"/>
</dbReference>
<feature type="domain" description="C2H2-type" evidence="9">
    <location>
        <begin position="324"/>
        <end position="351"/>
    </location>
</feature>
<protein>
    <submittedName>
        <fullName evidence="10">Broadcomplex core protein isoforms 1/2/3/4/5like [Bombyx mori]</fullName>
    </submittedName>
</protein>
<feature type="domain" description="C2H2-type" evidence="9">
    <location>
        <begin position="295"/>
        <end position="323"/>
    </location>
</feature>
<dbReference type="EMBL" id="HACA01000082">
    <property type="protein sequence ID" value="CDW17443.1"/>
    <property type="molecule type" value="Transcribed_RNA"/>
</dbReference>
<evidence type="ECO:0000256" key="1">
    <source>
        <dbReference type="ARBA" id="ARBA00022473"/>
    </source>
</evidence>
<proteinExistence type="predicted"/>
<dbReference type="GeneID" id="121121341"/>
<dbReference type="GO" id="GO:0007464">
    <property type="term" value="P:R3/R4 cell fate commitment"/>
    <property type="evidence" value="ECO:0007669"/>
    <property type="project" value="UniProtKB-ARBA"/>
</dbReference>
<dbReference type="OrthoDB" id="6366600at2759"/>
<dbReference type="InterPro" id="IPR051095">
    <property type="entry name" value="Dros_DevTransReg"/>
</dbReference>
<dbReference type="RefSeq" id="XP_040572163.1">
    <property type="nucleotide sequence ID" value="XM_040716229.2"/>
</dbReference>
<feature type="region of interest" description="Disordered" evidence="7">
    <location>
        <begin position="150"/>
        <end position="174"/>
    </location>
</feature>
<evidence type="ECO:0000256" key="6">
    <source>
        <dbReference type="PROSITE-ProRule" id="PRU00042"/>
    </source>
</evidence>
<reference evidence="10" key="1">
    <citation type="submission" date="2014-05" db="EMBL/GenBank/DDBJ databases">
        <authorList>
            <person name="Chronopoulou M."/>
        </authorList>
    </citation>
    <scope>NUCLEOTIDE SEQUENCE</scope>
    <source>
        <tissue evidence="10">Whole organism</tissue>
    </source>
</reference>
<name>A0A0K2SV13_LEPSM</name>
<evidence type="ECO:0000256" key="2">
    <source>
        <dbReference type="ARBA" id="ARBA00022782"/>
    </source>
</evidence>
<dbReference type="InterPro" id="IPR013087">
    <property type="entry name" value="Znf_C2H2_type"/>
</dbReference>
<dbReference type="InterPro" id="IPR000210">
    <property type="entry name" value="BTB/POZ_dom"/>
</dbReference>
<dbReference type="GO" id="GO:0008406">
    <property type="term" value="P:gonad development"/>
    <property type="evidence" value="ECO:0007669"/>
    <property type="project" value="UniProtKB-ARBA"/>
</dbReference>
<evidence type="ECO:0000259" key="9">
    <source>
        <dbReference type="PROSITE" id="PS50157"/>
    </source>
</evidence>
<dbReference type="SUPFAM" id="SSF54695">
    <property type="entry name" value="POZ domain"/>
    <property type="match status" value="1"/>
</dbReference>
<dbReference type="CDD" id="cd18315">
    <property type="entry name" value="BTB_POZ_BAB-like"/>
    <property type="match status" value="1"/>
</dbReference>
<comment type="function">
    <text evidence="5">Putative transcription factor required for axon growth and guidance in the central and peripheral nervous systems. Repels CNS axons away from the midline by promoting the expression of the midline repellent sli and its receptor robo.</text>
</comment>
<dbReference type="PANTHER" id="PTHR23110:SF111">
    <property type="entry name" value="LONGITUDINALS LACKING PROTEIN, ISOFORMS F_I_K_T"/>
    <property type="match status" value="1"/>
</dbReference>
<evidence type="ECO:0000256" key="4">
    <source>
        <dbReference type="ARBA" id="ARBA00023242"/>
    </source>
</evidence>
<keyword evidence="3" id="KW-0524">Neurogenesis</keyword>
<dbReference type="KEGG" id="lsm:121121341"/>
<dbReference type="GO" id="GO:0016199">
    <property type="term" value="P:axon midline choice point recognition"/>
    <property type="evidence" value="ECO:0007669"/>
    <property type="project" value="UniProtKB-ARBA"/>
</dbReference>
<dbReference type="Gene3D" id="3.30.710.10">
    <property type="entry name" value="Potassium Channel Kv1.1, Chain A"/>
    <property type="match status" value="1"/>
</dbReference>
<dbReference type="Gene3D" id="3.30.160.60">
    <property type="entry name" value="Classic Zinc Finger"/>
    <property type="match status" value="1"/>
</dbReference>
<dbReference type="InterPro" id="IPR036236">
    <property type="entry name" value="Znf_C2H2_sf"/>
</dbReference>
<dbReference type="GO" id="GO:0006357">
    <property type="term" value="P:regulation of transcription by RNA polymerase II"/>
    <property type="evidence" value="ECO:0007669"/>
    <property type="project" value="TreeGrafter"/>
</dbReference>
<evidence type="ECO:0000256" key="3">
    <source>
        <dbReference type="ARBA" id="ARBA00022902"/>
    </source>
</evidence>
<dbReference type="Pfam" id="PF00096">
    <property type="entry name" value="zf-C2H2"/>
    <property type="match status" value="1"/>
</dbReference>
<dbReference type="InterPro" id="IPR011333">
    <property type="entry name" value="SKP1/BTB/POZ_sf"/>
</dbReference>
<dbReference type="PROSITE" id="PS00028">
    <property type="entry name" value="ZINC_FINGER_C2H2_1"/>
    <property type="match status" value="2"/>
</dbReference>
<dbReference type="PROSITE" id="PS50157">
    <property type="entry name" value="ZINC_FINGER_C2H2_2"/>
    <property type="match status" value="2"/>
</dbReference>
<dbReference type="AlphaFoldDB" id="A0A0K2SV13"/>
<organism evidence="10">
    <name type="scientific">Lepeophtheirus salmonis</name>
    <name type="common">Salmon louse</name>
    <name type="synonym">Caligus salmonis</name>
    <dbReference type="NCBI Taxonomy" id="72036"/>
    <lineage>
        <taxon>Eukaryota</taxon>
        <taxon>Metazoa</taxon>
        <taxon>Ecdysozoa</taxon>
        <taxon>Arthropoda</taxon>
        <taxon>Crustacea</taxon>
        <taxon>Multicrustacea</taxon>
        <taxon>Hexanauplia</taxon>
        <taxon>Copepoda</taxon>
        <taxon>Siphonostomatoida</taxon>
        <taxon>Caligidae</taxon>
        <taxon>Lepeophtheirus</taxon>
    </lineage>
</organism>
<dbReference type="SMART" id="SM00225">
    <property type="entry name" value="BTB"/>
    <property type="match status" value="1"/>
</dbReference>
<evidence type="ECO:0000313" key="10">
    <source>
        <dbReference type="EMBL" id="CDW17443.1"/>
    </source>
</evidence>